<dbReference type="SUPFAM" id="SSF57567">
    <property type="entry name" value="Serine protease inhibitors"/>
    <property type="match status" value="1"/>
</dbReference>
<sequence length="92" mass="10061">MLGKVSFLVVLLSVLVLCVYAQSPKPARPMCRRGEAFTECGSSCTEPKCKSRNMICPAVCGPGCFCKEGYARNPKGVCVPRFMCAYINYVPQ</sequence>
<evidence type="ECO:0000256" key="1">
    <source>
        <dbReference type="ARBA" id="ARBA00022690"/>
    </source>
</evidence>
<evidence type="ECO:0000259" key="4">
    <source>
        <dbReference type="Pfam" id="PF01826"/>
    </source>
</evidence>
<reference evidence="6" key="1">
    <citation type="submission" date="2013-03" db="EMBL/GenBank/DDBJ databases">
        <title>The Genome Sequence of Anopheles minimus MINIMUS1.</title>
        <authorList>
            <consortium name="The Broad Institute Genomics Platform"/>
            <person name="Neafsey D.E."/>
            <person name="Walton C."/>
            <person name="Walker B."/>
            <person name="Young S.K."/>
            <person name="Zeng Q."/>
            <person name="Gargeya S."/>
            <person name="Fitzgerald M."/>
            <person name="Haas B."/>
            <person name="Abouelleil A."/>
            <person name="Allen A.W."/>
            <person name="Alvarado L."/>
            <person name="Arachchi H.M."/>
            <person name="Berlin A.M."/>
            <person name="Chapman S.B."/>
            <person name="Gainer-Dewar J."/>
            <person name="Goldberg J."/>
            <person name="Griggs A."/>
            <person name="Gujja S."/>
            <person name="Hansen M."/>
            <person name="Howarth C."/>
            <person name="Imamovic A."/>
            <person name="Ireland A."/>
            <person name="Larimer J."/>
            <person name="McCowan C."/>
            <person name="Murphy C."/>
            <person name="Pearson M."/>
            <person name="Poon T.W."/>
            <person name="Priest M."/>
            <person name="Roberts A."/>
            <person name="Saif S."/>
            <person name="Shea T."/>
            <person name="Sisk P."/>
            <person name="Sykes S."/>
            <person name="Wortman J."/>
            <person name="Nusbaum C."/>
            <person name="Birren B."/>
        </authorList>
    </citation>
    <scope>NUCLEOTIDE SEQUENCE [LARGE SCALE GENOMIC DNA]</scope>
    <source>
        <strain evidence="6">MINIMUS1</strain>
    </source>
</reference>
<feature type="chain" id="PRO_5008141159" evidence="3">
    <location>
        <begin position="22"/>
        <end position="92"/>
    </location>
</feature>
<feature type="domain" description="TIL" evidence="4">
    <location>
        <begin position="31"/>
        <end position="84"/>
    </location>
</feature>
<keyword evidence="1" id="KW-0646">Protease inhibitor</keyword>
<dbReference type="Pfam" id="PF01826">
    <property type="entry name" value="TIL"/>
    <property type="match status" value="1"/>
</dbReference>
<dbReference type="CDD" id="cd19941">
    <property type="entry name" value="TIL"/>
    <property type="match status" value="1"/>
</dbReference>
<dbReference type="AlphaFoldDB" id="A0A182WBB9"/>
<dbReference type="GO" id="GO:0030414">
    <property type="term" value="F:peptidase inhibitor activity"/>
    <property type="evidence" value="ECO:0007669"/>
    <property type="project" value="UniProtKB-KW"/>
</dbReference>
<dbReference type="PANTHER" id="PTHR23259">
    <property type="entry name" value="RIDDLE"/>
    <property type="match status" value="1"/>
</dbReference>
<accession>A0A182WBB9</accession>
<keyword evidence="2" id="KW-1015">Disulfide bond</keyword>
<keyword evidence="6" id="KW-1185">Reference proteome</keyword>
<evidence type="ECO:0000256" key="3">
    <source>
        <dbReference type="SAM" id="SignalP"/>
    </source>
</evidence>
<keyword evidence="3" id="KW-0732">Signal</keyword>
<organism evidence="5 6">
    <name type="scientific">Anopheles minimus</name>
    <dbReference type="NCBI Taxonomy" id="112268"/>
    <lineage>
        <taxon>Eukaryota</taxon>
        <taxon>Metazoa</taxon>
        <taxon>Ecdysozoa</taxon>
        <taxon>Arthropoda</taxon>
        <taxon>Hexapoda</taxon>
        <taxon>Insecta</taxon>
        <taxon>Pterygota</taxon>
        <taxon>Neoptera</taxon>
        <taxon>Endopterygota</taxon>
        <taxon>Diptera</taxon>
        <taxon>Nematocera</taxon>
        <taxon>Culicoidea</taxon>
        <taxon>Culicidae</taxon>
        <taxon>Anophelinae</taxon>
        <taxon>Anopheles</taxon>
    </lineage>
</organism>
<dbReference type="Gene3D" id="2.10.25.10">
    <property type="entry name" value="Laminin"/>
    <property type="match status" value="1"/>
</dbReference>
<dbReference type="PANTHER" id="PTHR23259:SF70">
    <property type="entry name" value="ACCESSORY GLAND PROTEIN ACP62F-RELATED"/>
    <property type="match status" value="1"/>
</dbReference>
<proteinExistence type="predicted"/>
<name>A0A182WBB9_9DIPT</name>
<dbReference type="VEuPathDB" id="VectorBase:AMIN007647"/>
<dbReference type="STRING" id="112268.A0A182WBB9"/>
<evidence type="ECO:0000313" key="6">
    <source>
        <dbReference type="Proteomes" id="UP000075920"/>
    </source>
</evidence>
<dbReference type="Proteomes" id="UP000075920">
    <property type="component" value="Unassembled WGS sequence"/>
</dbReference>
<dbReference type="InterPro" id="IPR051368">
    <property type="entry name" value="SerProtInhib-TIL_Domain"/>
</dbReference>
<dbReference type="EnsemblMetazoa" id="AMIN007647-RA">
    <property type="protein sequence ID" value="AMIN007647-PA"/>
    <property type="gene ID" value="AMIN007647"/>
</dbReference>
<dbReference type="InterPro" id="IPR036084">
    <property type="entry name" value="Ser_inhib-like_sf"/>
</dbReference>
<evidence type="ECO:0000256" key="2">
    <source>
        <dbReference type="ARBA" id="ARBA00023157"/>
    </source>
</evidence>
<evidence type="ECO:0000313" key="5">
    <source>
        <dbReference type="EnsemblMetazoa" id="AMIN007647-PA"/>
    </source>
</evidence>
<reference evidence="5" key="2">
    <citation type="submission" date="2020-05" db="UniProtKB">
        <authorList>
            <consortium name="EnsemblMetazoa"/>
        </authorList>
    </citation>
    <scope>IDENTIFICATION</scope>
    <source>
        <strain evidence="5">MINIMUS1</strain>
    </source>
</reference>
<protein>
    <submittedName>
        <fullName evidence="5">TIL domain-containing protein</fullName>
    </submittedName>
</protein>
<dbReference type="InterPro" id="IPR002919">
    <property type="entry name" value="TIL_dom"/>
</dbReference>
<feature type="signal peptide" evidence="3">
    <location>
        <begin position="1"/>
        <end position="21"/>
    </location>
</feature>